<sequence>MSIDHVKPRLDHAHVRELLKAMIRIRHFEDKCAELYSREKIRGFLHLYDGEEAVAAGIIPLLSPQDRVVATYREHGHALMRGVPMGRVLAEMYGKAEGCAGGRGGSMHMFSRDHNFYGGNAIVGGGLPLAAGLALADRMQRAEAVTACFFGEGAVAEGEFHESLNLAALWDLPVLFVCENNGYAMGTALDRSESQTDIHAKAASYGIDSHVVDGMDIVAVEGAARKALKAIADSGKPQFLECRTYRFRAHSMFDAQLYRPKEEVADWRAKGPIVRFQTWAEENHLLRAGEVDDITAEVDAEIAEAVAFAESGTEEPVADLAKYVMSPDRPAPPEVAPPGKPVTTTYRAAVRASIIDAMTRDPRVFLMGEDVGRYGGCYAVSKGLLDQFGEDRIRDTPLSESGFTGAGIGAAIAGMRPIVEVMTVNFSLLALDQILNTAATFRHMSNNQFGVPVVIRMATGAGRQLAAQHSHSLEGWYAHIPGLRVLAPATLEDARGMLWTALEDPDPVLIFENVMLYNREGELAENAGSVDIDRAVVRRAGTDISLITYGGSLFKTLEAAEALAQEGIDAEVIDLRSLRPLDRETILSSVRKTRRAVMVDEGWKSGSLAAEIGMILAEEAFWDLDAPLARVCSAEVPIPYAGHLEQAAIPQVAEILATARRVMGATP</sequence>
<evidence type="ECO:0000259" key="9">
    <source>
        <dbReference type="SMART" id="SM00861"/>
    </source>
</evidence>
<dbReference type="Gene3D" id="3.40.50.970">
    <property type="match status" value="2"/>
</dbReference>
<dbReference type="NCBIfam" id="NF006667">
    <property type="entry name" value="PRK09212.1"/>
    <property type="match status" value="1"/>
</dbReference>
<keyword evidence="11" id="KW-1185">Reference proteome</keyword>
<dbReference type="InterPro" id="IPR001017">
    <property type="entry name" value="DH_E1"/>
</dbReference>
<accession>A0A1B0ZSF0</accession>
<gene>
    <name evidence="8" type="primary">pdhA</name>
    <name evidence="10" type="ORF">JL2886_02185</name>
</gene>
<dbReference type="FunFam" id="3.40.50.920:FF:000001">
    <property type="entry name" value="Pyruvate dehydrogenase E1 beta subunit"/>
    <property type="match status" value="1"/>
</dbReference>
<evidence type="ECO:0000256" key="2">
    <source>
        <dbReference type="ARBA" id="ARBA00003906"/>
    </source>
</evidence>
<dbReference type="GO" id="GO:0006086">
    <property type="term" value="P:pyruvate decarboxylation to acetyl-CoA"/>
    <property type="evidence" value="ECO:0007669"/>
    <property type="project" value="InterPro"/>
</dbReference>
<dbReference type="Pfam" id="PF02779">
    <property type="entry name" value="Transket_pyr"/>
    <property type="match status" value="1"/>
</dbReference>
<dbReference type="InterPro" id="IPR033248">
    <property type="entry name" value="Transketolase_C"/>
</dbReference>
<dbReference type="Proteomes" id="UP000092565">
    <property type="component" value="Chromosome"/>
</dbReference>
<comment type="subunit">
    <text evidence="4 8">Heterodimer of an alpha and a beta chain.</text>
</comment>
<dbReference type="PATRIC" id="fig|60890.4.peg.2118"/>
<dbReference type="EMBL" id="CP015124">
    <property type="protein sequence ID" value="ANP37076.1"/>
    <property type="molecule type" value="Genomic_DNA"/>
</dbReference>
<evidence type="ECO:0000256" key="1">
    <source>
        <dbReference type="ARBA" id="ARBA00001964"/>
    </source>
</evidence>
<dbReference type="RefSeq" id="WP_065271951.1">
    <property type="nucleotide sequence ID" value="NZ_CP015124.1"/>
</dbReference>
<dbReference type="SUPFAM" id="SSF52922">
    <property type="entry name" value="TK C-terminal domain-like"/>
    <property type="match status" value="1"/>
</dbReference>
<dbReference type="Gene3D" id="3.40.50.920">
    <property type="match status" value="1"/>
</dbReference>
<feature type="domain" description="Transketolase-like pyrimidine-binding" evidence="9">
    <location>
        <begin position="344"/>
        <end position="519"/>
    </location>
</feature>
<comment type="catalytic activity">
    <reaction evidence="8">
        <text>N(6)-[(R)-lipoyl]-L-lysyl-[protein] + pyruvate + H(+) = N(6)-[(R)-S(8)-acetyldihydrolipoyl]-L-lysyl-[protein] + CO2</text>
        <dbReference type="Rhea" id="RHEA:19189"/>
        <dbReference type="Rhea" id="RHEA-COMP:10474"/>
        <dbReference type="Rhea" id="RHEA-COMP:10478"/>
        <dbReference type="ChEBI" id="CHEBI:15361"/>
        <dbReference type="ChEBI" id="CHEBI:15378"/>
        <dbReference type="ChEBI" id="CHEBI:16526"/>
        <dbReference type="ChEBI" id="CHEBI:83099"/>
        <dbReference type="ChEBI" id="CHEBI:83111"/>
        <dbReference type="EC" id="1.2.4.1"/>
    </reaction>
</comment>
<dbReference type="Pfam" id="PF02780">
    <property type="entry name" value="Transketolase_C"/>
    <property type="match status" value="1"/>
</dbReference>
<keyword evidence="7 8" id="KW-0670">Pyruvate</keyword>
<evidence type="ECO:0000313" key="11">
    <source>
        <dbReference type="Proteomes" id="UP000092565"/>
    </source>
</evidence>
<dbReference type="PANTHER" id="PTHR43257:SF2">
    <property type="entry name" value="PYRUVATE DEHYDROGENASE E1 COMPONENT SUBUNIT BETA"/>
    <property type="match status" value="1"/>
</dbReference>
<comment type="cofactor">
    <cofactor evidence="1 8">
        <name>thiamine diphosphate</name>
        <dbReference type="ChEBI" id="CHEBI:58937"/>
    </cofactor>
</comment>
<protein>
    <recommendedName>
        <fullName evidence="8">Pyruvate dehydrogenase E1 component subunit alpha</fullName>
        <ecNumber evidence="8">1.2.4.1</ecNumber>
    </recommendedName>
</protein>
<dbReference type="InterPro" id="IPR017597">
    <property type="entry name" value="Pyrv_DH_E1_asu_subgrp-y"/>
</dbReference>
<reference evidence="10 11" key="1">
    <citation type="submission" date="2016-04" db="EMBL/GenBank/DDBJ databases">
        <authorList>
            <person name="Evans L.H."/>
            <person name="Alamgir A."/>
            <person name="Owens N."/>
            <person name="Weber N.D."/>
            <person name="Virtaneva K."/>
            <person name="Barbian K."/>
            <person name="Babar A."/>
            <person name="Rosenke K."/>
        </authorList>
    </citation>
    <scope>NUCLEOTIDE SEQUENCE [LARGE SCALE GENOMIC DNA]</scope>
    <source>
        <strain evidence="10 11">JL2886</strain>
    </source>
</reference>
<evidence type="ECO:0000256" key="8">
    <source>
        <dbReference type="RuleBase" id="RU361139"/>
    </source>
</evidence>
<dbReference type="SUPFAM" id="SSF52518">
    <property type="entry name" value="Thiamin diphosphate-binding fold (THDP-binding)"/>
    <property type="match status" value="2"/>
</dbReference>
<comment type="subunit">
    <text evidence="3">Homodimer. Part of the 2-oxoglutarate dehydrogenase (OGDH) complex composed of E1 (2-oxoglutarate dehydrogenase), E2 (dihydrolipoamide succinyltransferase) and E3 (dihydrolipoamide dehydrogenase); the complex contains multiple copies of the three enzymatic components (E1, E2 and E3).</text>
</comment>
<comment type="function">
    <text evidence="8">The pyruvate dehydrogenase complex catalyzes the overall conversion of pyruvate to acetyl-CoA and CO(2).</text>
</comment>
<evidence type="ECO:0000256" key="5">
    <source>
        <dbReference type="ARBA" id="ARBA00023002"/>
    </source>
</evidence>
<name>A0A1B0ZSF0_9RHOB</name>
<dbReference type="InterPro" id="IPR029061">
    <property type="entry name" value="THDP-binding"/>
</dbReference>
<dbReference type="SMART" id="SM00861">
    <property type="entry name" value="Transket_pyr"/>
    <property type="match status" value="1"/>
</dbReference>
<proteinExistence type="predicted"/>
<dbReference type="CDD" id="cd07036">
    <property type="entry name" value="TPP_PYR_E1-PDHc-beta_like"/>
    <property type="match status" value="1"/>
</dbReference>
<keyword evidence="5 8" id="KW-0560">Oxidoreductase</keyword>
<dbReference type="InterPro" id="IPR009014">
    <property type="entry name" value="Transketo_C/PFOR_II"/>
</dbReference>
<dbReference type="NCBIfam" id="TIGR03182">
    <property type="entry name" value="PDH_E1_alph_y"/>
    <property type="match status" value="1"/>
</dbReference>
<comment type="function">
    <text evidence="2">E1 component of the 2-oxoglutarate dehydrogenase (OGDH) complex which catalyzes the decarboxylation of 2-oxoglutarate, the first step in the conversion of 2-oxoglutarate to succinyl-CoA and CO(2).</text>
</comment>
<evidence type="ECO:0000256" key="6">
    <source>
        <dbReference type="ARBA" id="ARBA00023052"/>
    </source>
</evidence>
<organism evidence="10 11">
    <name type="scientific">Phaeobacter gallaeciensis</name>
    <dbReference type="NCBI Taxonomy" id="60890"/>
    <lineage>
        <taxon>Bacteria</taxon>
        <taxon>Pseudomonadati</taxon>
        <taxon>Pseudomonadota</taxon>
        <taxon>Alphaproteobacteria</taxon>
        <taxon>Rhodobacterales</taxon>
        <taxon>Roseobacteraceae</taxon>
        <taxon>Phaeobacter</taxon>
    </lineage>
</organism>
<dbReference type="AlphaFoldDB" id="A0A1B0ZSF0"/>
<evidence type="ECO:0000256" key="7">
    <source>
        <dbReference type="ARBA" id="ARBA00023317"/>
    </source>
</evidence>
<dbReference type="Pfam" id="PF00676">
    <property type="entry name" value="E1_dh"/>
    <property type="match status" value="1"/>
</dbReference>
<dbReference type="EC" id="1.2.4.1" evidence="8"/>
<dbReference type="OrthoDB" id="9780894at2"/>
<evidence type="ECO:0000313" key="10">
    <source>
        <dbReference type="EMBL" id="ANP37076.1"/>
    </source>
</evidence>
<dbReference type="FunFam" id="3.40.50.970:FF:000001">
    <property type="entry name" value="Pyruvate dehydrogenase E1 beta subunit"/>
    <property type="match status" value="1"/>
</dbReference>
<dbReference type="GO" id="GO:0004739">
    <property type="term" value="F:pyruvate dehydrogenase (acetyl-transferring) activity"/>
    <property type="evidence" value="ECO:0007669"/>
    <property type="project" value="UniProtKB-UniRule"/>
</dbReference>
<evidence type="ECO:0000256" key="3">
    <source>
        <dbReference type="ARBA" id="ARBA00011301"/>
    </source>
</evidence>
<dbReference type="InterPro" id="IPR005475">
    <property type="entry name" value="Transketolase-like_Pyr-bd"/>
</dbReference>
<dbReference type="CDD" id="cd02000">
    <property type="entry name" value="TPP_E1_PDC_ADC_BCADC"/>
    <property type="match status" value="1"/>
</dbReference>
<evidence type="ECO:0000256" key="4">
    <source>
        <dbReference type="ARBA" id="ARBA00011870"/>
    </source>
</evidence>
<dbReference type="PANTHER" id="PTHR43257">
    <property type="entry name" value="PYRUVATE DEHYDROGENASE E1 COMPONENT BETA SUBUNIT"/>
    <property type="match status" value="1"/>
</dbReference>
<keyword evidence="6 8" id="KW-0786">Thiamine pyrophosphate</keyword>